<name>A0A2K3M7S8_TRIPR</name>
<dbReference type="Proteomes" id="UP000236291">
    <property type="component" value="Unassembled WGS sequence"/>
</dbReference>
<reference evidence="4 5" key="1">
    <citation type="journal article" date="2014" name="Am. J. Bot.">
        <title>Genome assembly and annotation for red clover (Trifolium pratense; Fabaceae).</title>
        <authorList>
            <person name="Istvanek J."/>
            <person name="Jaros M."/>
            <person name="Krenek A."/>
            <person name="Repkova J."/>
        </authorList>
    </citation>
    <scope>NUCLEOTIDE SEQUENCE [LARGE SCALE GENOMIC DNA]</scope>
    <source>
        <strain evidence="5">cv. Tatra</strain>
        <tissue evidence="4">Young leaves</tissue>
    </source>
</reference>
<dbReference type="EMBL" id="ASHM01052186">
    <property type="protein sequence ID" value="PNX86813.1"/>
    <property type="molecule type" value="Genomic_DNA"/>
</dbReference>
<accession>A0A2K3M7S8</accession>
<evidence type="ECO:0000313" key="5">
    <source>
        <dbReference type="Proteomes" id="UP000236291"/>
    </source>
</evidence>
<evidence type="ECO:0000313" key="4">
    <source>
        <dbReference type="EMBL" id="PNX86813.1"/>
    </source>
</evidence>
<keyword evidence="2" id="KW-0812">Transmembrane</keyword>
<keyword evidence="2" id="KW-0472">Membrane</keyword>
<evidence type="ECO:0000256" key="2">
    <source>
        <dbReference type="SAM" id="Phobius"/>
    </source>
</evidence>
<dbReference type="STRING" id="57577.A0A2K3M7S8"/>
<evidence type="ECO:0000259" key="3">
    <source>
        <dbReference type="Pfam" id="PF11837"/>
    </source>
</evidence>
<feature type="domain" description="Beta-fructofuranosidase N-terminal" evidence="3">
    <location>
        <begin position="7"/>
        <end position="110"/>
    </location>
</feature>
<protein>
    <recommendedName>
        <fullName evidence="1">beta-fructofuranosidase</fullName>
        <ecNumber evidence="1">3.2.1.26</ecNumber>
    </recommendedName>
</protein>
<gene>
    <name evidence="4" type="ORF">L195_g042895</name>
</gene>
<reference evidence="4 5" key="2">
    <citation type="journal article" date="2017" name="Front. Plant Sci.">
        <title>Gene Classification and Mining of Molecular Markers Useful in Red Clover (Trifolium pratense) Breeding.</title>
        <authorList>
            <person name="Istvanek J."/>
            <person name="Dluhosova J."/>
            <person name="Dluhos P."/>
            <person name="Patkova L."/>
            <person name="Nedelnik J."/>
            <person name="Repkova J."/>
        </authorList>
    </citation>
    <scope>NUCLEOTIDE SEQUENCE [LARGE SCALE GENOMIC DNA]</scope>
    <source>
        <strain evidence="5">cv. Tatra</strain>
        <tissue evidence="4">Young leaves</tissue>
    </source>
</reference>
<dbReference type="EC" id="3.2.1.26" evidence="1"/>
<feature type="non-terminal residue" evidence="4">
    <location>
        <position position="127"/>
    </location>
</feature>
<feature type="transmembrane region" description="Helical" evidence="2">
    <location>
        <begin position="24"/>
        <end position="45"/>
    </location>
</feature>
<keyword evidence="2" id="KW-1133">Transmembrane helix</keyword>
<dbReference type="Pfam" id="PF11837">
    <property type="entry name" value="INV_N"/>
    <property type="match status" value="1"/>
</dbReference>
<dbReference type="InterPro" id="IPR021792">
    <property type="entry name" value="Beta-fructofuranosidase_N"/>
</dbReference>
<sequence length="127" mass="14032">MRNDSPYTPLLNNGSHNNNRNKEIHLIVFGFLLLASLITFSGYIASNNNVVSVVPHADVSFSDEVTKPNTVVSRGVSAGVSEKSNMFLSAAGGNKVVGESESFPWNNTMLSWQRTAFHFQPEKNWMN</sequence>
<dbReference type="GO" id="GO:0004564">
    <property type="term" value="F:beta-fructofuranosidase activity"/>
    <property type="evidence" value="ECO:0007669"/>
    <property type="project" value="UniProtKB-EC"/>
</dbReference>
<comment type="caution">
    <text evidence="4">The sequence shown here is derived from an EMBL/GenBank/DDBJ whole genome shotgun (WGS) entry which is preliminary data.</text>
</comment>
<organism evidence="4 5">
    <name type="scientific">Trifolium pratense</name>
    <name type="common">Red clover</name>
    <dbReference type="NCBI Taxonomy" id="57577"/>
    <lineage>
        <taxon>Eukaryota</taxon>
        <taxon>Viridiplantae</taxon>
        <taxon>Streptophyta</taxon>
        <taxon>Embryophyta</taxon>
        <taxon>Tracheophyta</taxon>
        <taxon>Spermatophyta</taxon>
        <taxon>Magnoliopsida</taxon>
        <taxon>eudicotyledons</taxon>
        <taxon>Gunneridae</taxon>
        <taxon>Pentapetalae</taxon>
        <taxon>rosids</taxon>
        <taxon>fabids</taxon>
        <taxon>Fabales</taxon>
        <taxon>Fabaceae</taxon>
        <taxon>Papilionoideae</taxon>
        <taxon>50 kb inversion clade</taxon>
        <taxon>NPAAA clade</taxon>
        <taxon>Hologalegina</taxon>
        <taxon>IRL clade</taxon>
        <taxon>Trifolieae</taxon>
        <taxon>Trifolium</taxon>
    </lineage>
</organism>
<dbReference type="AlphaFoldDB" id="A0A2K3M7S8"/>
<proteinExistence type="predicted"/>
<evidence type="ECO:0000256" key="1">
    <source>
        <dbReference type="ARBA" id="ARBA00012758"/>
    </source>
</evidence>